<dbReference type="HOGENOM" id="CLU_1957944_0_0_9"/>
<feature type="transmembrane region" description="Helical" evidence="6">
    <location>
        <begin position="37"/>
        <end position="58"/>
    </location>
</feature>
<sequence length="128" mass="14127">MQKDALLHEFRVIGIRTVFLNIAVYLISGLVQGFTLSFAVGLLLGTALLFVYLLLLSRSVARSVEQPGGRPQVQMVSGYLLRLVLIGAVFLLAMQISWINAFAAMIPLVYPRLIYVGHACLHKNGEQL</sequence>
<evidence type="ECO:0000256" key="4">
    <source>
        <dbReference type="ARBA" id="ARBA00022989"/>
    </source>
</evidence>
<name>D4LBD1_RUMC1</name>
<dbReference type="RefSeq" id="WP_015557833.1">
    <property type="nucleotide sequence ID" value="NC_021039.1"/>
</dbReference>
<evidence type="ECO:0000256" key="1">
    <source>
        <dbReference type="ARBA" id="ARBA00004651"/>
    </source>
</evidence>
<comment type="subcellular location">
    <subcellularLocation>
        <location evidence="1">Cell membrane</location>
        <topology evidence="1">Multi-pass membrane protein</topology>
    </subcellularLocation>
</comment>
<keyword evidence="5 6" id="KW-0472">Membrane</keyword>
<dbReference type="GO" id="GO:0005886">
    <property type="term" value="C:plasma membrane"/>
    <property type="evidence" value="ECO:0007669"/>
    <property type="project" value="UniProtKB-SubCell"/>
</dbReference>
<protein>
    <submittedName>
        <fullName evidence="7">ATP synthase I chain</fullName>
    </submittedName>
</protein>
<evidence type="ECO:0000313" key="8">
    <source>
        <dbReference type="Proteomes" id="UP000007054"/>
    </source>
</evidence>
<accession>D4LBD1</accession>
<reference evidence="7" key="1">
    <citation type="submission" date="2010-03" db="EMBL/GenBank/DDBJ databases">
        <title>The genome sequence of Ruminococcus sp. 18P13.</title>
        <authorList>
            <consortium name="metaHIT consortium -- http://www.metahit.eu/"/>
            <person name="Pajon A."/>
            <person name="Turner K."/>
            <person name="Parkhill J."/>
            <person name="Bernalier A."/>
        </authorList>
    </citation>
    <scope>NUCLEOTIDE SEQUENCE [LARGE SCALE GENOMIC DNA]</scope>
    <source>
        <strain evidence="7">Type strain: 18P13</strain>
    </source>
</reference>
<feature type="transmembrane region" description="Helical" evidence="6">
    <location>
        <begin position="12"/>
        <end position="31"/>
    </location>
</feature>
<dbReference type="KEGG" id="rch:RUM_07280"/>
<dbReference type="BioCyc" id="RCHA213810:RUM_RS03505-MONOMER"/>
<organism evidence="7 8">
    <name type="scientific">Ruminococcus champanellensis (strain DSM 18848 / JCM 17042 / KCTC 15320 / 18P13)</name>
    <dbReference type="NCBI Taxonomy" id="213810"/>
    <lineage>
        <taxon>Bacteria</taxon>
        <taxon>Bacillati</taxon>
        <taxon>Bacillota</taxon>
        <taxon>Clostridia</taxon>
        <taxon>Eubacteriales</taxon>
        <taxon>Oscillospiraceae</taxon>
        <taxon>Ruminococcus</taxon>
    </lineage>
</organism>
<dbReference type="PATRIC" id="fig|213810.4.peg.620"/>
<proteinExistence type="predicted"/>
<evidence type="ECO:0000313" key="7">
    <source>
        <dbReference type="EMBL" id="CBL16926.1"/>
    </source>
</evidence>
<keyword evidence="8" id="KW-1185">Reference proteome</keyword>
<evidence type="ECO:0000256" key="3">
    <source>
        <dbReference type="ARBA" id="ARBA00022692"/>
    </source>
</evidence>
<keyword evidence="3 6" id="KW-0812">Transmembrane</keyword>
<reference evidence="7" key="2">
    <citation type="submission" date="2010-03" db="EMBL/GenBank/DDBJ databases">
        <authorList>
            <person name="Pajon A."/>
        </authorList>
    </citation>
    <scope>NUCLEOTIDE SEQUENCE</scope>
    <source>
        <strain evidence="7">Type strain: 18P13</strain>
    </source>
</reference>
<evidence type="ECO:0000256" key="5">
    <source>
        <dbReference type="ARBA" id="ARBA00023136"/>
    </source>
</evidence>
<evidence type="ECO:0000256" key="6">
    <source>
        <dbReference type="SAM" id="Phobius"/>
    </source>
</evidence>
<dbReference type="InterPro" id="IPR005598">
    <property type="entry name" value="ATP_synth_I"/>
</dbReference>
<feature type="transmembrane region" description="Helical" evidence="6">
    <location>
        <begin position="79"/>
        <end position="106"/>
    </location>
</feature>
<dbReference type="Pfam" id="PF03899">
    <property type="entry name" value="ATP-synt_I"/>
    <property type="match status" value="1"/>
</dbReference>
<dbReference type="EMBL" id="FP929052">
    <property type="protein sequence ID" value="CBL16926.1"/>
    <property type="molecule type" value="Genomic_DNA"/>
</dbReference>
<dbReference type="Proteomes" id="UP000007054">
    <property type="component" value="Chromosome"/>
</dbReference>
<dbReference type="AlphaFoldDB" id="D4LBD1"/>
<keyword evidence="4 6" id="KW-1133">Transmembrane helix</keyword>
<dbReference type="STRING" id="213810.RUM_07280"/>
<keyword evidence="2" id="KW-1003">Cell membrane</keyword>
<evidence type="ECO:0000256" key="2">
    <source>
        <dbReference type="ARBA" id="ARBA00022475"/>
    </source>
</evidence>
<gene>
    <name evidence="7" type="ordered locus">RUM_07280</name>
</gene>
<dbReference type="GeneID" id="83155521"/>